<dbReference type="PRINTS" id="PR01071">
    <property type="entry name" value="ACOABIOTINCC"/>
</dbReference>
<protein>
    <recommendedName>
        <fullName evidence="3 9">Biotin carboxyl carrier protein of acetyl-CoA carboxylase</fullName>
    </recommendedName>
</protein>
<dbReference type="InterPro" id="IPR001882">
    <property type="entry name" value="Biotin_BS"/>
</dbReference>
<dbReference type="eggNOG" id="COG0511">
    <property type="taxonomic scope" value="Bacteria"/>
</dbReference>
<dbReference type="InterPro" id="IPR001249">
    <property type="entry name" value="AcCoA_biotinCC"/>
</dbReference>
<evidence type="ECO:0000256" key="8">
    <source>
        <dbReference type="ARBA" id="ARBA00023267"/>
    </source>
</evidence>
<evidence type="ECO:0000256" key="2">
    <source>
        <dbReference type="ARBA" id="ARBA00005194"/>
    </source>
</evidence>
<dbReference type="PATRIC" id="fig|472175.3.peg.2585"/>
<evidence type="ECO:0000256" key="1">
    <source>
        <dbReference type="ARBA" id="ARBA00003761"/>
    </source>
</evidence>
<dbReference type="EMBL" id="JMQM01000002">
    <property type="protein sequence ID" value="KFB08344.1"/>
    <property type="molecule type" value="Genomic_DNA"/>
</dbReference>
<dbReference type="Pfam" id="PF00364">
    <property type="entry name" value="Biotin_lipoyl"/>
    <property type="match status" value="1"/>
</dbReference>
<dbReference type="InterPro" id="IPR050709">
    <property type="entry name" value="Biotin_Carboxyl_Carrier/Decarb"/>
</dbReference>
<dbReference type="GO" id="GO:0009317">
    <property type="term" value="C:acetyl-CoA carboxylase complex"/>
    <property type="evidence" value="ECO:0007669"/>
    <property type="project" value="InterPro"/>
</dbReference>
<dbReference type="InterPro" id="IPR011053">
    <property type="entry name" value="Single_hybrid_motif"/>
</dbReference>
<proteinExistence type="predicted"/>
<keyword evidence="8 9" id="KW-0092">Biotin</keyword>
<dbReference type="GO" id="GO:0006633">
    <property type="term" value="P:fatty acid biosynthetic process"/>
    <property type="evidence" value="ECO:0007669"/>
    <property type="project" value="UniProtKB-UniPathway"/>
</dbReference>
<keyword evidence="12" id="KW-1185">Reference proteome</keyword>
<evidence type="ECO:0000313" key="12">
    <source>
        <dbReference type="Proteomes" id="UP000053675"/>
    </source>
</evidence>
<evidence type="ECO:0000256" key="7">
    <source>
        <dbReference type="ARBA" id="ARBA00023160"/>
    </source>
</evidence>
<evidence type="ECO:0000256" key="9">
    <source>
        <dbReference type="RuleBase" id="RU364072"/>
    </source>
</evidence>
<gene>
    <name evidence="11" type="ORF">EL18_02594</name>
</gene>
<dbReference type="PROSITE" id="PS00188">
    <property type="entry name" value="BIOTIN"/>
    <property type="match status" value="1"/>
</dbReference>
<evidence type="ECO:0000313" key="11">
    <source>
        <dbReference type="EMBL" id="KFB08344.1"/>
    </source>
</evidence>
<keyword evidence="6 9" id="KW-0443">Lipid metabolism</keyword>
<keyword evidence="5 9" id="KW-0276">Fatty acid metabolism</keyword>
<accession>A0A084U5V8</accession>
<dbReference type="PANTHER" id="PTHR45266">
    <property type="entry name" value="OXALOACETATE DECARBOXYLASE ALPHA CHAIN"/>
    <property type="match status" value="1"/>
</dbReference>
<evidence type="ECO:0000256" key="3">
    <source>
        <dbReference type="ARBA" id="ARBA00017562"/>
    </source>
</evidence>
<comment type="caution">
    <text evidence="11">The sequence shown here is derived from an EMBL/GenBank/DDBJ whole genome shotgun (WGS) entry which is preliminary data.</text>
</comment>
<sequence length="94" mass="9657">MDETPADGGAVTDSERVVVVAAPLAGLCYLAEDPTSKPFVEVGTPVTRGQTLCVIEAMKVMTAIVADSEGTVSEICIEDGSSVEAGQCLVKVRA</sequence>
<comment type="function">
    <text evidence="1 9">This protein is a component of the acetyl coenzyme A carboxylase complex; first, biotin carboxylase catalyzes the carboxylation of the carrier protein and then the transcarboxylase transfers the carboxyl group to form malonyl-CoA.</text>
</comment>
<dbReference type="AlphaFoldDB" id="A0A084U5V8"/>
<name>A0A084U5V8_9HYPH</name>
<dbReference type="SUPFAM" id="SSF51230">
    <property type="entry name" value="Single hybrid motif"/>
    <property type="match status" value="1"/>
</dbReference>
<evidence type="ECO:0000256" key="4">
    <source>
        <dbReference type="ARBA" id="ARBA00022516"/>
    </source>
</evidence>
<dbReference type="STRING" id="472175.EL18_02594"/>
<keyword evidence="11" id="KW-0436">Ligase</keyword>
<dbReference type="GO" id="GO:0003989">
    <property type="term" value="F:acetyl-CoA carboxylase activity"/>
    <property type="evidence" value="ECO:0007669"/>
    <property type="project" value="InterPro"/>
</dbReference>
<organism evidence="11 12">
    <name type="scientific">Nitratireductor basaltis</name>
    <dbReference type="NCBI Taxonomy" id="472175"/>
    <lineage>
        <taxon>Bacteria</taxon>
        <taxon>Pseudomonadati</taxon>
        <taxon>Pseudomonadota</taxon>
        <taxon>Alphaproteobacteria</taxon>
        <taxon>Hyphomicrobiales</taxon>
        <taxon>Phyllobacteriaceae</taxon>
        <taxon>Nitratireductor</taxon>
    </lineage>
</organism>
<dbReference type="PROSITE" id="PS50968">
    <property type="entry name" value="BIOTINYL_LIPOYL"/>
    <property type="match status" value="1"/>
</dbReference>
<evidence type="ECO:0000256" key="5">
    <source>
        <dbReference type="ARBA" id="ARBA00022832"/>
    </source>
</evidence>
<feature type="domain" description="Lipoyl-binding" evidence="10">
    <location>
        <begin position="17"/>
        <end position="93"/>
    </location>
</feature>
<comment type="pathway">
    <text evidence="2 9">Lipid metabolism; fatty acid biosynthesis.</text>
</comment>
<dbReference type="Proteomes" id="UP000053675">
    <property type="component" value="Unassembled WGS sequence"/>
</dbReference>
<keyword evidence="7 9" id="KW-0275">Fatty acid biosynthesis</keyword>
<dbReference type="Gene3D" id="2.40.50.100">
    <property type="match status" value="1"/>
</dbReference>
<dbReference type="CDD" id="cd06850">
    <property type="entry name" value="biotinyl_domain"/>
    <property type="match status" value="1"/>
</dbReference>
<reference evidence="11 12" key="1">
    <citation type="submission" date="2014-05" db="EMBL/GenBank/DDBJ databases">
        <title>Draft Genome Sequence of Nitratireductor basaltis Strain UMTGB225, A Marine Bacterium Isolated from Green Barrel Tunicate.</title>
        <authorList>
            <person name="Gan H.Y."/>
        </authorList>
    </citation>
    <scope>NUCLEOTIDE SEQUENCE [LARGE SCALE GENOMIC DNA]</scope>
    <source>
        <strain evidence="11 12">UMTGB225</strain>
    </source>
</reference>
<evidence type="ECO:0000256" key="6">
    <source>
        <dbReference type="ARBA" id="ARBA00023098"/>
    </source>
</evidence>
<dbReference type="UniPathway" id="UPA00094"/>
<keyword evidence="4 9" id="KW-0444">Lipid biosynthesis</keyword>
<dbReference type="InterPro" id="IPR000089">
    <property type="entry name" value="Biotin_lipoyl"/>
</dbReference>
<dbReference type="PANTHER" id="PTHR45266:SF3">
    <property type="entry name" value="OXALOACETATE DECARBOXYLASE ALPHA CHAIN"/>
    <property type="match status" value="1"/>
</dbReference>
<evidence type="ECO:0000259" key="10">
    <source>
        <dbReference type="PROSITE" id="PS50968"/>
    </source>
</evidence>